<dbReference type="EMBL" id="MG969167">
    <property type="protein sequence ID" value="AYP97902.1"/>
    <property type="molecule type" value="Genomic_DNA"/>
</dbReference>
<sequence>MSDDGLILDSSVDDAFTMESCKKRTKHDNDNKKCTYKMDEDIYDYEGEDDDDDDDDDGVNITITSPSAPSLVDVCRNKKSNELLDIEMSNDVITKPSTTITSTTIDGNEENTKLSKVIDQAEFNATSIIEDIGLREELNKLVTNSIILSTLKCITVKYNNQIILISSATPISSRLASIFWAYPKIYVKQQMPFLDEFNKIIANSTYTPETMTAHDKYGNEIYRSSKYAVFSVKYKKNFVTNLKSNDAAKTSDSGNTDTNIIKPDGFKKPNTGIYHYLDFAAVIIENGKIIDYAIHGYVSNIAEMIHIHKPTRVYYNARRGDALDVFMNYQYQPFYEACYGKLTPVIINRTNDFFNPLPFCERQDIYCALCNCLRDVRGLLFKLPEQISVVNNNHIPYESKQLTHNEYIPYDNNNNIATLGYTYNEYQYQPYYQLEPYPMDYHYYYPQMQQYPSAYSSYYESTTIPTQSYPMPVYSPTNIDDTSSNKQETSTPLSPTSIKSVIVIPASSSTPSLSSSSSSTNTVRSVHKYTRRQSNIKDCQQYKYNSNKRWCEKFINQQQNHRYTARNYNDTRQQYQHQHQHQQQQRHHNHHNNQYEQQQQQQHQDHQQLNDRYKYYLNKYRNHKYTQAKYDRNPFKRVYQIGKNHLMQPDYNTHKRRIQYALKKPGAFNGFRNERQNWDSKKKY</sequence>
<evidence type="ECO:0000256" key="1">
    <source>
        <dbReference type="SAM" id="MobiDB-lite"/>
    </source>
</evidence>
<protein>
    <submittedName>
        <fullName evidence="2">GrBNV gp78-like protein-like protein</fullName>
    </submittedName>
</protein>
<organism evidence="2 3">
    <name type="scientific">Mauternbach virus</name>
    <dbReference type="NCBI Taxonomy" id="2486603"/>
    <lineage>
        <taxon>Viruses</taxon>
        <taxon>Viruses incertae sedis</taxon>
        <taxon>Naldaviricetes</taxon>
        <taxon>Lefavirales</taxon>
        <taxon>Nudiviridae</taxon>
        <taxon>Alphanudivirus</taxon>
        <taxon>Alphanudivirus quartudromelanogasteris</taxon>
    </lineage>
</organism>
<dbReference type="RefSeq" id="YP_010797682.1">
    <property type="nucleotide sequence ID" value="NC_076232.1"/>
</dbReference>
<dbReference type="Proteomes" id="UP000679071">
    <property type="component" value="Segment"/>
</dbReference>
<evidence type="ECO:0000313" key="3">
    <source>
        <dbReference type="Proteomes" id="UP000679071"/>
    </source>
</evidence>
<accession>A0A3G3E611</accession>
<feature type="region of interest" description="Disordered" evidence="1">
    <location>
        <begin position="470"/>
        <end position="531"/>
    </location>
</feature>
<proteinExistence type="predicted"/>
<evidence type="ECO:0000313" key="2">
    <source>
        <dbReference type="EMBL" id="AYP97902.1"/>
    </source>
</evidence>
<name>A0A3G3E611_9VIRU</name>
<keyword evidence="3" id="KW-1185">Reference proteome</keyword>
<dbReference type="KEGG" id="vg:80535660"/>
<feature type="compositionally biased region" description="Low complexity" evidence="1">
    <location>
        <begin position="507"/>
        <end position="524"/>
    </location>
</feature>
<dbReference type="GeneID" id="80535660"/>
<feature type="compositionally biased region" description="Basic residues" evidence="1">
    <location>
        <begin position="578"/>
        <end position="591"/>
    </location>
</feature>
<feature type="compositionally biased region" description="Polar residues" evidence="1">
    <location>
        <begin position="470"/>
        <end position="499"/>
    </location>
</feature>
<reference evidence="3" key="1">
    <citation type="submission" date="2018-02" db="EMBL/GenBank/DDBJ databases">
        <title>A New Nudivirus from Drosophila melanogaster.</title>
        <authorList>
            <consortium name="DrosEU"/>
            <person name="Obbard D.J."/>
            <person name="Staubach F."/>
            <person name="Betancourt A."/>
        </authorList>
    </citation>
    <scope>NUCLEOTIDE SEQUENCE [LARGE SCALE GENOMIC DNA]</scope>
</reference>
<feature type="compositionally biased region" description="Low complexity" evidence="1">
    <location>
        <begin position="592"/>
        <end position="602"/>
    </location>
</feature>
<feature type="region of interest" description="Disordered" evidence="1">
    <location>
        <begin position="572"/>
        <end position="608"/>
    </location>
</feature>